<comment type="subunit">
    <text evidence="2 13">Homodimer.</text>
</comment>
<dbReference type="Gene3D" id="3.40.50.720">
    <property type="entry name" value="NAD(P)-binding Rossmann-like Domain"/>
    <property type="match status" value="1"/>
</dbReference>
<dbReference type="GO" id="GO:0004477">
    <property type="term" value="F:methenyltetrahydrofolate cyclohydrolase activity"/>
    <property type="evidence" value="ECO:0007669"/>
    <property type="project" value="UniProtKB-UniRule"/>
</dbReference>
<dbReference type="InterPro" id="IPR046346">
    <property type="entry name" value="Aminoacid_DH-like_N_sf"/>
</dbReference>
<dbReference type="HAMAP" id="MF_01576">
    <property type="entry name" value="THF_DHG_CYH"/>
    <property type="match status" value="1"/>
</dbReference>
<dbReference type="FunFam" id="3.40.50.10860:FF:000001">
    <property type="entry name" value="Bifunctional protein FolD"/>
    <property type="match status" value="1"/>
</dbReference>
<evidence type="ECO:0000313" key="17">
    <source>
        <dbReference type="Proteomes" id="UP000216173"/>
    </source>
</evidence>
<dbReference type="EMBL" id="NMSH01000002">
    <property type="protein sequence ID" value="PAR22679.1"/>
    <property type="molecule type" value="Genomic_DNA"/>
</dbReference>
<dbReference type="PANTHER" id="PTHR48099">
    <property type="entry name" value="C-1-TETRAHYDROFOLATE SYNTHASE, CYTOPLASMIC-RELATED"/>
    <property type="match status" value="1"/>
</dbReference>
<dbReference type="AlphaFoldDB" id="A0A271VY42"/>
<dbReference type="GO" id="GO:0004488">
    <property type="term" value="F:methylenetetrahydrofolate dehydrogenase (NADP+) activity"/>
    <property type="evidence" value="ECO:0007669"/>
    <property type="project" value="UniProtKB-UniRule"/>
</dbReference>
<dbReference type="GO" id="GO:0035999">
    <property type="term" value="P:tetrahydrofolate interconversion"/>
    <property type="evidence" value="ECO:0007669"/>
    <property type="project" value="UniProtKB-UniRule"/>
</dbReference>
<sequence length="311" mass="33687">MPVDVIKNICDNARKNFRSKPVRKVMTAQNIDGTLISQTVRSEVAARVKARVQAGLRAPGLAVVLVGEDPASQVYVGSKRRACEEVGFVSKSFDLPATASEETLLSLVEELNNDPQIDGILVQLPLPAGIDTTKVLESIHPEKDVDGFHPYNVGRLAQRIPKLRSCTPKGIITLLERYNIPLRGKHAVIVGASNIVGRPMTLELLLAGCTTTTCHRFTQDLEGHIRQADVLVVAVGKPNFIPGAWIKEGAIVIDVGINRLDTGKLVGDVEYDVARTRASFITPVPGGVGPMTVASLIENTMMACEQFHTER</sequence>
<dbReference type="GO" id="GO:0005829">
    <property type="term" value="C:cytosol"/>
    <property type="evidence" value="ECO:0007669"/>
    <property type="project" value="TreeGrafter"/>
</dbReference>
<evidence type="ECO:0000256" key="12">
    <source>
        <dbReference type="ARBA" id="ARBA00036357"/>
    </source>
</evidence>
<accession>A0A271VY42</accession>
<evidence type="ECO:0000256" key="11">
    <source>
        <dbReference type="ARBA" id="ARBA00023268"/>
    </source>
</evidence>
<feature type="binding site" evidence="13">
    <location>
        <position position="257"/>
    </location>
    <ligand>
        <name>NADP(+)</name>
        <dbReference type="ChEBI" id="CHEBI:58349"/>
    </ligand>
</feature>
<comment type="caution">
    <text evidence="16">The sequence shown here is derived from an EMBL/GenBank/DDBJ whole genome shotgun (WGS) entry which is preliminary data.</text>
</comment>
<dbReference type="SUPFAM" id="SSF51735">
    <property type="entry name" value="NAD(P)-binding Rossmann-fold domains"/>
    <property type="match status" value="1"/>
</dbReference>
<dbReference type="NCBIfam" id="NF008058">
    <property type="entry name" value="PRK10792.1"/>
    <property type="match status" value="1"/>
</dbReference>
<keyword evidence="9 13" id="KW-0368">Histidine biosynthesis</keyword>
<dbReference type="Proteomes" id="UP000216173">
    <property type="component" value="Unassembled WGS sequence"/>
</dbReference>
<name>A0A271VY42_VIBMT</name>
<dbReference type="PRINTS" id="PR00085">
    <property type="entry name" value="THFDHDRGNASE"/>
</dbReference>
<dbReference type="InterPro" id="IPR020631">
    <property type="entry name" value="THF_DH/CycHdrlase_NAD-bd_dom"/>
</dbReference>
<evidence type="ECO:0000313" key="16">
    <source>
        <dbReference type="EMBL" id="PAR22679.1"/>
    </source>
</evidence>
<evidence type="ECO:0000256" key="4">
    <source>
        <dbReference type="ARBA" id="ARBA00022605"/>
    </source>
</evidence>
<evidence type="ECO:0000259" key="15">
    <source>
        <dbReference type="Pfam" id="PF02882"/>
    </source>
</evidence>
<dbReference type="CDD" id="cd01080">
    <property type="entry name" value="NAD_bind_m-THF_DH_Cyclohyd"/>
    <property type="match status" value="1"/>
</dbReference>
<protein>
    <recommendedName>
        <fullName evidence="13">Bifunctional protein FolD</fullName>
    </recommendedName>
    <domain>
        <recommendedName>
            <fullName evidence="13">Methylenetetrahydrofolate dehydrogenase</fullName>
            <ecNumber evidence="13">1.5.1.5</ecNumber>
        </recommendedName>
    </domain>
    <domain>
        <recommendedName>
            <fullName evidence="13">Methenyltetrahydrofolate cyclohydrolase</fullName>
            <ecNumber evidence="13">3.5.4.9</ecNumber>
        </recommendedName>
    </domain>
</protein>
<dbReference type="InterPro" id="IPR000672">
    <property type="entry name" value="THF_DH/CycHdrlase"/>
</dbReference>
<evidence type="ECO:0000256" key="10">
    <source>
        <dbReference type="ARBA" id="ARBA00023167"/>
    </source>
</evidence>
<evidence type="ECO:0000256" key="1">
    <source>
        <dbReference type="ARBA" id="ARBA00004777"/>
    </source>
</evidence>
<dbReference type="GO" id="GO:0000105">
    <property type="term" value="P:L-histidine biosynthetic process"/>
    <property type="evidence" value="ECO:0007669"/>
    <property type="project" value="UniProtKB-KW"/>
</dbReference>
<evidence type="ECO:0000256" key="6">
    <source>
        <dbReference type="ARBA" id="ARBA00022801"/>
    </source>
</evidence>
<evidence type="ECO:0000256" key="7">
    <source>
        <dbReference type="ARBA" id="ARBA00022857"/>
    </source>
</evidence>
<comment type="caution">
    <text evidence="13">Lacks conserved residue(s) required for the propagation of feature annotation.</text>
</comment>
<dbReference type="EC" id="3.5.4.9" evidence="13"/>
<keyword evidence="10 13" id="KW-0486">Methionine biosynthesis</keyword>
<dbReference type="SUPFAM" id="SSF53223">
    <property type="entry name" value="Aminoacid dehydrogenase-like, N-terminal domain"/>
    <property type="match status" value="1"/>
</dbReference>
<evidence type="ECO:0000259" key="14">
    <source>
        <dbReference type="Pfam" id="PF00763"/>
    </source>
</evidence>
<keyword evidence="4 13" id="KW-0028">Amino-acid biosynthesis</keyword>
<dbReference type="InterPro" id="IPR020630">
    <property type="entry name" value="THF_DH/CycHdrlase_cat_dom"/>
</dbReference>
<dbReference type="EC" id="1.5.1.5" evidence="13"/>
<evidence type="ECO:0000256" key="9">
    <source>
        <dbReference type="ARBA" id="ARBA00023102"/>
    </source>
</evidence>
<comment type="similarity">
    <text evidence="13">Belongs to the tetrahydrofolate dehydrogenase/cyclohydrolase family.</text>
</comment>
<keyword evidence="6 13" id="KW-0378">Hydrolase</keyword>
<keyword evidence="8 13" id="KW-0560">Oxidoreductase</keyword>
<dbReference type="InterPro" id="IPR036291">
    <property type="entry name" value="NAD(P)-bd_dom_sf"/>
</dbReference>
<evidence type="ECO:0000256" key="3">
    <source>
        <dbReference type="ARBA" id="ARBA00022563"/>
    </source>
</evidence>
<dbReference type="PANTHER" id="PTHR48099:SF5">
    <property type="entry name" value="C-1-TETRAHYDROFOLATE SYNTHASE, CYTOPLASMIC"/>
    <property type="match status" value="1"/>
</dbReference>
<dbReference type="NCBIfam" id="NF010783">
    <property type="entry name" value="PRK14186.1"/>
    <property type="match status" value="1"/>
</dbReference>
<feature type="binding site" evidence="13">
    <location>
        <begin position="191"/>
        <end position="193"/>
    </location>
    <ligand>
        <name>NADP(+)</name>
        <dbReference type="ChEBI" id="CHEBI:58349"/>
    </ligand>
</feature>
<reference evidence="17" key="1">
    <citation type="submission" date="2017-07" db="EMBL/GenBank/DDBJ databases">
        <authorList>
            <person name="Boucher Y."/>
            <person name="Orata F.D."/>
        </authorList>
    </citation>
    <scope>NUCLEOTIDE SEQUENCE [LARGE SCALE GENOMIC DNA]</scope>
    <source>
        <strain evidence="17">OYP9E10</strain>
    </source>
</reference>
<evidence type="ECO:0000256" key="8">
    <source>
        <dbReference type="ARBA" id="ARBA00023002"/>
    </source>
</evidence>
<feature type="domain" description="Tetrahydrofolate dehydrogenase/cyclohydrolase NAD(P)-binding" evidence="15">
    <location>
        <begin position="165"/>
        <end position="306"/>
    </location>
</feature>
<keyword evidence="3 13" id="KW-0554">One-carbon metabolism</keyword>
<dbReference type="Pfam" id="PF02882">
    <property type="entry name" value="THF_DHG_CYH_C"/>
    <property type="match status" value="1"/>
</dbReference>
<dbReference type="Pfam" id="PF00763">
    <property type="entry name" value="THF_DHG_CYH"/>
    <property type="match status" value="1"/>
</dbReference>
<comment type="pathway">
    <text evidence="1 13">One-carbon metabolism; tetrahydrofolate interconversion.</text>
</comment>
<evidence type="ECO:0000256" key="5">
    <source>
        <dbReference type="ARBA" id="ARBA00022755"/>
    </source>
</evidence>
<feature type="domain" description="Tetrahydrofolate dehydrogenase/cyclohydrolase catalytic" evidence="14">
    <location>
        <begin position="31"/>
        <end position="146"/>
    </location>
</feature>
<dbReference type="GO" id="GO:0006164">
    <property type="term" value="P:purine nucleotide biosynthetic process"/>
    <property type="evidence" value="ECO:0007669"/>
    <property type="project" value="UniProtKB-KW"/>
</dbReference>
<keyword evidence="5 13" id="KW-0658">Purine biosynthesis</keyword>
<comment type="function">
    <text evidence="13">Catalyzes the oxidation of 5,10-methylenetetrahydrofolate to 5,10-methenyltetrahydrofolate and then the hydrolysis of 5,10-methenyltetrahydrofolate to 10-formyltetrahydrofolate.</text>
</comment>
<keyword evidence="7 13" id="KW-0521">NADP</keyword>
<dbReference type="FunFam" id="3.40.50.720:FF:000006">
    <property type="entry name" value="Bifunctional protein FolD"/>
    <property type="match status" value="1"/>
</dbReference>
<comment type="catalytic activity">
    <reaction evidence="12 13">
        <text>(6R)-5,10-methenyltetrahydrofolate + H2O = (6R)-10-formyltetrahydrofolate + H(+)</text>
        <dbReference type="Rhea" id="RHEA:23700"/>
        <dbReference type="ChEBI" id="CHEBI:15377"/>
        <dbReference type="ChEBI" id="CHEBI:15378"/>
        <dbReference type="ChEBI" id="CHEBI:57455"/>
        <dbReference type="ChEBI" id="CHEBI:195366"/>
        <dbReference type="EC" id="3.5.4.9"/>
    </reaction>
</comment>
<evidence type="ECO:0000256" key="2">
    <source>
        <dbReference type="ARBA" id="ARBA00011738"/>
    </source>
</evidence>
<dbReference type="PROSITE" id="PS00767">
    <property type="entry name" value="THF_DHG_CYH_2"/>
    <property type="match status" value="1"/>
</dbReference>
<dbReference type="UniPathway" id="UPA00193"/>
<evidence type="ECO:0000256" key="13">
    <source>
        <dbReference type="HAMAP-Rule" id="MF_01576"/>
    </source>
</evidence>
<organism evidence="16 17">
    <name type="scientific">Vibrio metoecus</name>
    <dbReference type="NCBI Taxonomy" id="1481663"/>
    <lineage>
        <taxon>Bacteria</taxon>
        <taxon>Pseudomonadati</taxon>
        <taxon>Pseudomonadota</taxon>
        <taxon>Gammaproteobacteria</taxon>
        <taxon>Vibrionales</taxon>
        <taxon>Vibrionaceae</taxon>
        <taxon>Vibrio</taxon>
    </lineage>
</organism>
<keyword evidence="11 13" id="KW-0511">Multifunctional enzyme</keyword>
<dbReference type="Gene3D" id="3.40.50.10860">
    <property type="entry name" value="Leucine Dehydrogenase, chain A, domain 1"/>
    <property type="match status" value="1"/>
</dbReference>
<dbReference type="InterPro" id="IPR020867">
    <property type="entry name" value="THF_DH/CycHdrlase_CS"/>
</dbReference>
<proteinExistence type="inferred from homology"/>
<dbReference type="GO" id="GO:0009086">
    <property type="term" value="P:methionine biosynthetic process"/>
    <property type="evidence" value="ECO:0007669"/>
    <property type="project" value="UniProtKB-KW"/>
</dbReference>
<comment type="catalytic activity">
    <reaction evidence="13">
        <text>(6R)-5,10-methylene-5,6,7,8-tetrahydrofolate + NADP(+) = (6R)-5,10-methenyltetrahydrofolate + NADPH</text>
        <dbReference type="Rhea" id="RHEA:22812"/>
        <dbReference type="ChEBI" id="CHEBI:15636"/>
        <dbReference type="ChEBI" id="CHEBI:57455"/>
        <dbReference type="ChEBI" id="CHEBI:57783"/>
        <dbReference type="ChEBI" id="CHEBI:58349"/>
        <dbReference type="EC" id="1.5.1.5"/>
    </reaction>
</comment>
<gene>
    <name evidence="13" type="primary">folD</name>
    <name evidence="16" type="ORF">CGU03_02480</name>
</gene>